<keyword evidence="5 6" id="KW-0472">Membrane</keyword>
<feature type="transmembrane region" description="Helical" evidence="6">
    <location>
        <begin position="283"/>
        <end position="304"/>
    </location>
</feature>
<sequence length="360" mass="38565">MLPEPTPHLRRDSKRALNVLLLLVSAALIVILLPFYGALMWGVIIALLFSPLFAWLMPRVGQRPSLAALLTLLVVLVIVVLPLGLIAASLVQEAALLYSQLQSGELNPALYFRGVFNSLPDWITSVLDRFGLVSFNTLQRRLTAALTQGAQVIATQTFSIGQNTFEFVASVFITLYLAYFLIRDGQSVSQALRRALPLTPEHKTVLLDTFTTVVRATVKGNLLVAAIQGALGGLGFWALGVSGAVLWAVLMAFLSLLPSVGAALVWAPVAVYFLLVGELGKSVALLAYGMLVIGLVDNLLRPILVGKDTRLPDYVVMITTLGGMAVFGINGFVLGPVIAAMAMAVWQIHISNQNGIPPAA</sequence>
<evidence type="ECO:0000256" key="5">
    <source>
        <dbReference type="ARBA" id="ARBA00023136"/>
    </source>
</evidence>
<evidence type="ECO:0000313" key="7">
    <source>
        <dbReference type="EMBL" id="OOV08373.1"/>
    </source>
</evidence>
<organism evidence="7 8">
    <name type="scientific">Rhodoferax fermentans</name>
    <dbReference type="NCBI Taxonomy" id="28066"/>
    <lineage>
        <taxon>Bacteria</taxon>
        <taxon>Pseudomonadati</taxon>
        <taxon>Pseudomonadota</taxon>
        <taxon>Betaproteobacteria</taxon>
        <taxon>Burkholderiales</taxon>
        <taxon>Comamonadaceae</taxon>
        <taxon>Rhodoferax</taxon>
    </lineage>
</organism>
<keyword evidence="8" id="KW-1185">Reference proteome</keyword>
<reference evidence="7 8" key="1">
    <citation type="submission" date="2017-01" db="EMBL/GenBank/DDBJ databases">
        <title>Genome sequencing of Rhodoferax fermentans JCM 7819.</title>
        <authorList>
            <person name="Kim Y.J."/>
            <person name="Farh M.E.-A."/>
            <person name="Yang D.-C."/>
        </authorList>
    </citation>
    <scope>NUCLEOTIDE SEQUENCE [LARGE SCALE GENOMIC DNA]</scope>
    <source>
        <strain evidence="7 8">JCM 7819</strain>
    </source>
</reference>
<dbReference type="InterPro" id="IPR002549">
    <property type="entry name" value="AI-2E-like"/>
</dbReference>
<evidence type="ECO:0000313" key="8">
    <source>
        <dbReference type="Proteomes" id="UP000190750"/>
    </source>
</evidence>
<feature type="transmembrane region" description="Helical" evidence="6">
    <location>
        <begin position="324"/>
        <end position="346"/>
    </location>
</feature>
<dbReference type="Proteomes" id="UP000190750">
    <property type="component" value="Unassembled WGS sequence"/>
</dbReference>
<gene>
    <name evidence="7" type="ORF">RF819_18165</name>
</gene>
<proteinExistence type="inferred from homology"/>
<protein>
    <submittedName>
        <fullName evidence="7">AI-2E family transporter</fullName>
    </submittedName>
</protein>
<dbReference type="PANTHER" id="PTHR21716">
    <property type="entry name" value="TRANSMEMBRANE PROTEIN"/>
    <property type="match status" value="1"/>
</dbReference>
<dbReference type="RefSeq" id="WP_078366255.1">
    <property type="nucleotide sequence ID" value="NZ_MTJN01000002.1"/>
</dbReference>
<comment type="similarity">
    <text evidence="2">Belongs to the autoinducer-2 exporter (AI-2E) (TC 2.A.86) family.</text>
</comment>
<dbReference type="PANTHER" id="PTHR21716:SF4">
    <property type="entry name" value="TRANSMEMBRANE PROTEIN 245"/>
    <property type="match status" value="1"/>
</dbReference>
<feature type="transmembrane region" description="Helical" evidence="6">
    <location>
        <begin position="16"/>
        <end position="33"/>
    </location>
</feature>
<evidence type="ECO:0000256" key="6">
    <source>
        <dbReference type="SAM" id="Phobius"/>
    </source>
</evidence>
<comment type="subcellular location">
    <subcellularLocation>
        <location evidence="1">Membrane</location>
        <topology evidence="1">Multi-pass membrane protein</topology>
    </subcellularLocation>
</comment>
<name>A0A1T1AWJ7_RHOFE</name>
<keyword evidence="4 6" id="KW-1133">Transmembrane helix</keyword>
<comment type="caution">
    <text evidence="7">The sequence shown here is derived from an EMBL/GenBank/DDBJ whole genome shotgun (WGS) entry which is preliminary data.</text>
</comment>
<feature type="transmembrane region" description="Helical" evidence="6">
    <location>
        <begin position="256"/>
        <end position="276"/>
    </location>
</feature>
<evidence type="ECO:0000256" key="2">
    <source>
        <dbReference type="ARBA" id="ARBA00009773"/>
    </source>
</evidence>
<keyword evidence="3 6" id="KW-0812">Transmembrane</keyword>
<dbReference type="OrthoDB" id="106838at2"/>
<dbReference type="Pfam" id="PF01594">
    <property type="entry name" value="AI-2E_transport"/>
    <property type="match status" value="1"/>
</dbReference>
<feature type="transmembrane region" description="Helical" evidence="6">
    <location>
        <begin position="164"/>
        <end position="182"/>
    </location>
</feature>
<dbReference type="EMBL" id="MTJN01000002">
    <property type="protein sequence ID" value="OOV08373.1"/>
    <property type="molecule type" value="Genomic_DNA"/>
</dbReference>
<evidence type="ECO:0000256" key="1">
    <source>
        <dbReference type="ARBA" id="ARBA00004141"/>
    </source>
</evidence>
<evidence type="ECO:0000256" key="4">
    <source>
        <dbReference type="ARBA" id="ARBA00022989"/>
    </source>
</evidence>
<dbReference type="STRING" id="28066.RF819_18165"/>
<accession>A0A1T1AWJ7</accession>
<feature type="transmembrane region" description="Helical" evidence="6">
    <location>
        <begin position="69"/>
        <end position="91"/>
    </location>
</feature>
<feature type="transmembrane region" description="Helical" evidence="6">
    <location>
        <begin position="222"/>
        <end position="250"/>
    </location>
</feature>
<dbReference type="AlphaFoldDB" id="A0A1T1AWJ7"/>
<evidence type="ECO:0000256" key="3">
    <source>
        <dbReference type="ARBA" id="ARBA00022692"/>
    </source>
</evidence>
<feature type="transmembrane region" description="Helical" evidence="6">
    <location>
        <begin position="39"/>
        <end position="57"/>
    </location>
</feature>
<dbReference type="GO" id="GO:0016020">
    <property type="term" value="C:membrane"/>
    <property type="evidence" value="ECO:0007669"/>
    <property type="project" value="UniProtKB-SubCell"/>
</dbReference>